<evidence type="ECO:0000313" key="1">
    <source>
        <dbReference type="EMBL" id="MBD8032013.1"/>
    </source>
</evidence>
<evidence type="ECO:0008006" key="3">
    <source>
        <dbReference type="Google" id="ProtNLM"/>
    </source>
</evidence>
<evidence type="ECO:0000313" key="2">
    <source>
        <dbReference type="Proteomes" id="UP000600565"/>
    </source>
</evidence>
<dbReference type="RefSeq" id="WP_191702614.1">
    <property type="nucleotide sequence ID" value="NZ_JACSPW010000001.1"/>
</dbReference>
<proteinExistence type="predicted"/>
<name>A0ABR8XJ94_9BACL</name>
<comment type="caution">
    <text evidence="1">The sequence shown here is derived from an EMBL/GenBank/DDBJ whole genome shotgun (WGS) entry which is preliminary data.</text>
</comment>
<gene>
    <name evidence="1" type="ORF">H9632_02950</name>
</gene>
<reference evidence="1 2" key="1">
    <citation type="submission" date="2020-08" db="EMBL/GenBank/DDBJ databases">
        <title>A Genomic Blueprint of the Chicken Gut Microbiome.</title>
        <authorList>
            <person name="Gilroy R."/>
            <person name="Ravi A."/>
            <person name="Getino M."/>
            <person name="Pursley I."/>
            <person name="Horton D.L."/>
            <person name="Alikhan N.-F."/>
            <person name="Baker D."/>
            <person name="Gharbi K."/>
            <person name="Hall N."/>
            <person name="Watson M."/>
            <person name="Adriaenssens E.M."/>
            <person name="Foster-Nyarko E."/>
            <person name="Jarju S."/>
            <person name="Secka A."/>
            <person name="Antonio M."/>
            <person name="Oren A."/>
            <person name="Chaudhuri R."/>
            <person name="La Ragione R.M."/>
            <person name="Hildebrand F."/>
            <person name="Pallen M.J."/>
        </authorList>
    </citation>
    <scope>NUCLEOTIDE SEQUENCE [LARGE SCALE GENOMIC DNA]</scope>
    <source>
        <strain evidence="1 2">Sa1YVA6</strain>
    </source>
</reference>
<dbReference type="Gene3D" id="3.55.50.10">
    <property type="entry name" value="Baseplate protein-like domains"/>
    <property type="match status" value="1"/>
</dbReference>
<keyword evidence="2" id="KW-1185">Reference proteome</keyword>
<dbReference type="SUPFAM" id="SSF69279">
    <property type="entry name" value="Phage tail proteins"/>
    <property type="match status" value="1"/>
</dbReference>
<organism evidence="1 2">
    <name type="scientific">Solibacillus merdavium</name>
    <dbReference type="NCBI Taxonomy" id="2762218"/>
    <lineage>
        <taxon>Bacteria</taxon>
        <taxon>Bacillati</taxon>
        <taxon>Bacillota</taxon>
        <taxon>Bacilli</taxon>
        <taxon>Bacillales</taxon>
        <taxon>Caryophanaceae</taxon>
        <taxon>Solibacillus</taxon>
    </lineage>
</organism>
<accession>A0ABR8XJ94</accession>
<dbReference type="Proteomes" id="UP000600565">
    <property type="component" value="Unassembled WGS sequence"/>
</dbReference>
<dbReference type="EMBL" id="JACSPW010000001">
    <property type="protein sequence ID" value="MBD8032013.1"/>
    <property type="molecule type" value="Genomic_DNA"/>
</dbReference>
<sequence length="474" mass="53548">MNGVVTTYGNLQIQPFKLVSIQDLILTKKVNEHASLRFTGIVPEEVKDQYVEMTEVYSNIELNQIDHLGVPTPLFKGIILSVKVSAVHGVYYLEVEAASGTYLLDVKKKKSSYQDKDMTYDALFKQISPLYPGLDIIDEVTKGSKLDKFTLQYQETDWQFLKRLASRFNVGLVSAATFNQPKFHFGVPNGKGKGKLEDYHYTVRKKLADYLLYTENGNEGMAESDFLYYEVETDQVLEIGDYVSFNDQTLYVYEASTAMKDGLLKHQYILSSKNGMNQREIFNQDISGVSLEGKVLEVAKDHVKVHLTIDEKQEIAKAHSFLYSTVYSAEGHSGWYSMPEVNDFVHIYFPTHREEEGIASGSIRKNRDSSATNKLDDPSTKYYRTAFGKEIKLSPTEIVITAQDGDIFIRLNEDSGIEIFSKKAIQFISEADISVNASKKISLTAEDEISLKCKESKIVMDGNVQIFGKEVKAN</sequence>
<protein>
    <recommendedName>
        <fullName evidence="3">Gp5/Type VI secretion system Vgr protein OB-fold domain-containing protein</fullName>
    </recommendedName>
</protein>